<reference evidence="2 3" key="1">
    <citation type="submission" date="2018-09" db="EMBL/GenBank/DDBJ databases">
        <title>Genome sequencing of strain BHWM-4.</title>
        <authorList>
            <person name="Heo J."/>
            <person name="Kim S.-J."/>
            <person name="Kwon S.-W."/>
        </authorList>
    </citation>
    <scope>NUCLEOTIDE SEQUENCE [LARGE SCALE GENOMIC DNA]</scope>
    <source>
        <strain evidence="2 3">BHWM-4</strain>
    </source>
</reference>
<name>A0A387ARJ7_9LACO</name>
<proteinExistence type="predicted"/>
<dbReference type="AlphaFoldDB" id="A0A387ARJ7"/>
<protein>
    <recommendedName>
        <fullName evidence="1">Bacterial archaeo-eukaryotic release factor family 6 domain-containing protein</fullName>
    </recommendedName>
</protein>
<organism evidence="2 3">
    <name type="scientific">Apilactobacillus bombintestini</name>
    <dbReference type="NCBI Taxonomy" id="2419772"/>
    <lineage>
        <taxon>Bacteria</taxon>
        <taxon>Bacillati</taxon>
        <taxon>Bacillota</taxon>
        <taxon>Bacilli</taxon>
        <taxon>Lactobacillales</taxon>
        <taxon>Lactobacillaceae</taxon>
        <taxon>Apilactobacillus</taxon>
    </lineage>
</organism>
<accession>A0A387ARJ7</accession>
<evidence type="ECO:0000313" key="3">
    <source>
        <dbReference type="Proteomes" id="UP000272003"/>
    </source>
</evidence>
<dbReference type="KEGG" id="abom:D7I45_00490"/>
<dbReference type="Pfam" id="PF18848">
    <property type="entry name" value="baeRF_family6"/>
    <property type="match status" value="1"/>
</dbReference>
<dbReference type="OrthoDB" id="4393931at2"/>
<dbReference type="InterPro" id="IPR040628">
    <property type="entry name" value="BaeRF_family6"/>
</dbReference>
<dbReference type="EMBL" id="CP032626">
    <property type="protein sequence ID" value="AYF92071.1"/>
    <property type="molecule type" value="Genomic_DNA"/>
</dbReference>
<evidence type="ECO:0000259" key="1">
    <source>
        <dbReference type="Pfam" id="PF18848"/>
    </source>
</evidence>
<gene>
    <name evidence="2" type="ORF">D7I45_00490</name>
</gene>
<keyword evidence="3" id="KW-1185">Reference proteome</keyword>
<dbReference type="Proteomes" id="UP000272003">
    <property type="component" value="Chromosome"/>
</dbReference>
<feature type="domain" description="Bacterial archaeo-eukaryotic release factor family 6" evidence="1">
    <location>
        <begin position="158"/>
        <end position="225"/>
    </location>
</feature>
<sequence>MTSTIELRNTLTLDYEVGPFISLFVSFNEISNKEQYLNLIQSVKKYFVQKYDENIWPRYERKLKRFNFNRAKHVESGSGFALYVSFKAIHSFNLTQPVQTKFSIADTMNISQVVKEIESDLHYRVLVLHDDDFKVFRVDNGNCRLINMVNKPLAVLVNHDKRKYYQLIDEYLNELFADDDYLPIALVANEDNRKLFSEIATQKMLVKDINYSIDDDKLSAEVFDKVIAHLNELFWDQLMINQKNDYKKAQADNLVVSDLKEIIYNTTSGKIDTLFINEDKYNQTYNDLAITTIGFAGHVFLLPADEMPTDLDCAAIMVKI</sequence>
<evidence type="ECO:0000313" key="2">
    <source>
        <dbReference type="EMBL" id="AYF92071.1"/>
    </source>
</evidence>